<dbReference type="NCBIfam" id="TIGR02937">
    <property type="entry name" value="sigma70-ECF"/>
    <property type="match status" value="1"/>
</dbReference>
<dbReference type="GO" id="GO:0016987">
    <property type="term" value="F:sigma factor activity"/>
    <property type="evidence" value="ECO:0007669"/>
    <property type="project" value="UniProtKB-KW"/>
</dbReference>
<dbReference type="CDD" id="cd06171">
    <property type="entry name" value="Sigma70_r4"/>
    <property type="match status" value="1"/>
</dbReference>
<accession>A0A645FNX2</accession>
<gene>
    <name evidence="7" type="primary">sigV_19</name>
    <name evidence="7" type="ORF">SDC9_163463</name>
</gene>
<evidence type="ECO:0000256" key="3">
    <source>
        <dbReference type="ARBA" id="ARBA00023082"/>
    </source>
</evidence>
<name>A0A645FNX2_9ZZZZ</name>
<feature type="domain" description="RNA polymerase sigma-70 region 2" evidence="5">
    <location>
        <begin position="14"/>
        <end position="77"/>
    </location>
</feature>
<dbReference type="AlphaFoldDB" id="A0A645FNX2"/>
<dbReference type="Gene3D" id="1.10.10.10">
    <property type="entry name" value="Winged helix-like DNA-binding domain superfamily/Winged helix DNA-binding domain"/>
    <property type="match status" value="1"/>
</dbReference>
<feature type="domain" description="RNA polymerase sigma factor 70 region 4 type 2" evidence="6">
    <location>
        <begin position="97"/>
        <end position="149"/>
    </location>
</feature>
<dbReference type="InterPro" id="IPR013324">
    <property type="entry name" value="RNA_pol_sigma_r3/r4-like"/>
</dbReference>
<comment type="similarity">
    <text evidence="1">Belongs to the sigma-70 factor family. ECF subfamily.</text>
</comment>
<evidence type="ECO:0000256" key="2">
    <source>
        <dbReference type="ARBA" id="ARBA00023015"/>
    </source>
</evidence>
<dbReference type="SUPFAM" id="SSF88659">
    <property type="entry name" value="Sigma3 and sigma4 domains of RNA polymerase sigma factors"/>
    <property type="match status" value="1"/>
</dbReference>
<dbReference type="Gene3D" id="1.10.1740.10">
    <property type="match status" value="1"/>
</dbReference>
<keyword evidence="2" id="KW-0805">Transcription regulation</keyword>
<keyword evidence="4" id="KW-0804">Transcription</keyword>
<reference evidence="7" key="1">
    <citation type="submission" date="2019-08" db="EMBL/GenBank/DDBJ databases">
        <authorList>
            <person name="Kucharzyk K."/>
            <person name="Murdoch R.W."/>
            <person name="Higgins S."/>
            <person name="Loffler F."/>
        </authorList>
    </citation>
    <scope>NUCLEOTIDE SEQUENCE</scope>
</reference>
<organism evidence="7">
    <name type="scientific">bioreactor metagenome</name>
    <dbReference type="NCBI Taxonomy" id="1076179"/>
    <lineage>
        <taxon>unclassified sequences</taxon>
        <taxon>metagenomes</taxon>
        <taxon>ecological metagenomes</taxon>
    </lineage>
</organism>
<dbReference type="InterPro" id="IPR013249">
    <property type="entry name" value="RNA_pol_sigma70_r4_t2"/>
</dbReference>
<evidence type="ECO:0000259" key="6">
    <source>
        <dbReference type="Pfam" id="PF08281"/>
    </source>
</evidence>
<dbReference type="EMBL" id="VSSQ01063032">
    <property type="protein sequence ID" value="MPN16125.1"/>
    <property type="molecule type" value="Genomic_DNA"/>
</dbReference>
<dbReference type="PANTHER" id="PTHR43133">
    <property type="entry name" value="RNA POLYMERASE ECF-TYPE SIGMA FACTO"/>
    <property type="match status" value="1"/>
</dbReference>
<keyword evidence="3" id="KW-0731">Sigma factor</keyword>
<dbReference type="InterPro" id="IPR039425">
    <property type="entry name" value="RNA_pol_sigma-70-like"/>
</dbReference>
<dbReference type="InterPro" id="IPR013325">
    <property type="entry name" value="RNA_pol_sigma_r2"/>
</dbReference>
<protein>
    <submittedName>
        <fullName evidence="7">RNA polymerase sigma factor SigV</fullName>
    </submittedName>
</protein>
<dbReference type="SUPFAM" id="SSF88946">
    <property type="entry name" value="Sigma2 domain of RNA polymerase sigma factors"/>
    <property type="match status" value="1"/>
</dbReference>
<evidence type="ECO:0000259" key="5">
    <source>
        <dbReference type="Pfam" id="PF04542"/>
    </source>
</evidence>
<evidence type="ECO:0000256" key="4">
    <source>
        <dbReference type="ARBA" id="ARBA00023163"/>
    </source>
</evidence>
<dbReference type="InterPro" id="IPR036388">
    <property type="entry name" value="WH-like_DNA-bd_sf"/>
</dbReference>
<dbReference type="Pfam" id="PF08281">
    <property type="entry name" value="Sigma70_r4_2"/>
    <property type="match status" value="1"/>
</dbReference>
<evidence type="ECO:0000313" key="7">
    <source>
        <dbReference type="EMBL" id="MPN16125.1"/>
    </source>
</evidence>
<dbReference type="InterPro" id="IPR007627">
    <property type="entry name" value="RNA_pol_sigma70_r2"/>
</dbReference>
<dbReference type="InterPro" id="IPR014284">
    <property type="entry name" value="RNA_pol_sigma-70_dom"/>
</dbReference>
<dbReference type="GO" id="GO:0006352">
    <property type="term" value="P:DNA-templated transcription initiation"/>
    <property type="evidence" value="ECO:0007669"/>
    <property type="project" value="InterPro"/>
</dbReference>
<dbReference type="PANTHER" id="PTHR43133:SF51">
    <property type="entry name" value="RNA POLYMERASE SIGMA FACTOR"/>
    <property type="match status" value="1"/>
</dbReference>
<comment type="caution">
    <text evidence="7">The sequence shown here is derived from an EMBL/GenBank/DDBJ whole genome shotgun (WGS) entry which is preliminary data.</text>
</comment>
<evidence type="ECO:0000256" key="1">
    <source>
        <dbReference type="ARBA" id="ARBA00010641"/>
    </source>
</evidence>
<sequence>MDVLGTDEYIKHIVTKYSQLLLRIAFTRLKTTAEAEDVVQEVFLKLITKQPEFRDEEHEKAWLIRATINLSCDMLRSSFRQSVPLDENIVSLEDDHAQLLLAVRSLPKKYSCVLHLHFYEGYSIKEIARILALPAATVGTRLSRARAHLKRILKEEEIV</sequence>
<dbReference type="Pfam" id="PF04542">
    <property type="entry name" value="Sigma70_r2"/>
    <property type="match status" value="1"/>
</dbReference>
<dbReference type="GO" id="GO:0003677">
    <property type="term" value="F:DNA binding"/>
    <property type="evidence" value="ECO:0007669"/>
    <property type="project" value="InterPro"/>
</dbReference>
<proteinExistence type="inferred from homology"/>